<dbReference type="Pfam" id="PF07883">
    <property type="entry name" value="Cupin_2"/>
    <property type="match status" value="1"/>
</dbReference>
<protein>
    <recommendedName>
        <fullName evidence="1">Cupin type-2 domain-containing protein</fullName>
    </recommendedName>
</protein>
<dbReference type="SUPFAM" id="SSF51182">
    <property type="entry name" value="RmlC-like cupins"/>
    <property type="match status" value="1"/>
</dbReference>
<sequence length="137" mass="15669">MYMEFKRVPEIKKLEKLKTEYFGQIFRQVFFSPKTTCNNFLKMAFLDVPRGSVGTPHVHLGDEIVYTIKGKAVLTIDEQEYVLEPGTCFLIPPDAPHPAKVISDENWVAIAAYCDECPVLKKERGKENVDYPVTVQE</sequence>
<dbReference type="InterPro" id="IPR014710">
    <property type="entry name" value="RmlC-like_jellyroll"/>
</dbReference>
<dbReference type="Gene3D" id="2.60.120.10">
    <property type="entry name" value="Jelly Rolls"/>
    <property type="match status" value="1"/>
</dbReference>
<dbReference type="EMBL" id="VSSQ01000040">
    <property type="protein sequence ID" value="MPL68071.1"/>
    <property type="molecule type" value="Genomic_DNA"/>
</dbReference>
<comment type="caution">
    <text evidence="2">The sequence shown here is derived from an EMBL/GenBank/DDBJ whole genome shotgun (WGS) entry which is preliminary data.</text>
</comment>
<dbReference type="AlphaFoldDB" id="A0A644TQV2"/>
<name>A0A644TQV2_9ZZZZ</name>
<evidence type="ECO:0000259" key="1">
    <source>
        <dbReference type="Pfam" id="PF07883"/>
    </source>
</evidence>
<proteinExistence type="predicted"/>
<feature type="domain" description="Cupin type-2" evidence="1">
    <location>
        <begin position="47"/>
        <end position="110"/>
    </location>
</feature>
<gene>
    <name evidence="2" type="ORF">SDC9_13784</name>
</gene>
<organism evidence="2">
    <name type="scientific">bioreactor metagenome</name>
    <dbReference type="NCBI Taxonomy" id="1076179"/>
    <lineage>
        <taxon>unclassified sequences</taxon>
        <taxon>metagenomes</taxon>
        <taxon>ecological metagenomes</taxon>
    </lineage>
</organism>
<accession>A0A644TQV2</accession>
<reference evidence="2" key="1">
    <citation type="submission" date="2019-08" db="EMBL/GenBank/DDBJ databases">
        <authorList>
            <person name="Kucharzyk K."/>
            <person name="Murdoch R.W."/>
            <person name="Higgins S."/>
            <person name="Loffler F."/>
        </authorList>
    </citation>
    <scope>NUCLEOTIDE SEQUENCE</scope>
</reference>
<evidence type="ECO:0000313" key="2">
    <source>
        <dbReference type="EMBL" id="MPL68071.1"/>
    </source>
</evidence>
<dbReference type="InterPro" id="IPR011051">
    <property type="entry name" value="RmlC_Cupin_sf"/>
</dbReference>
<dbReference type="InterPro" id="IPR013096">
    <property type="entry name" value="Cupin_2"/>
</dbReference>